<dbReference type="SUPFAM" id="SSF54695">
    <property type="entry name" value="POZ domain"/>
    <property type="match status" value="1"/>
</dbReference>
<dbReference type="PANTHER" id="PTHR26379:SF187">
    <property type="entry name" value="OS07G0655300 PROTEIN"/>
    <property type="match status" value="1"/>
</dbReference>
<evidence type="ECO:0000256" key="3">
    <source>
        <dbReference type="SAM" id="MobiDB-lite"/>
    </source>
</evidence>
<dbReference type="SUPFAM" id="SSF49599">
    <property type="entry name" value="TRAF domain-like"/>
    <property type="match status" value="1"/>
</dbReference>
<feature type="domain" description="BTB" evidence="4">
    <location>
        <begin position="203"/>
        <end position="270"/>
    </location>
</feature>
<dbReference type="Gene3D" id="1.25.40.420">
    <property type="match status" value="1"/>
</dbReference>
<dbReference type="Pfam" id="PF22486">
    <property type="entry name" value="MATH_2"/>
    <property type="match status" value="1"/>
</dbReference>
<sequence length="685" mass="76961">MATLTLIKDPETPNLTRSISKTVTIKGSHTLEIRGFSLTKGMGVGKCISSDTFSVGGHLWEIEFYPDGKEKDVSGDIYVSFFITMVSRSEEDVRAWFEYVLLDESGNKWYRTRSCFKRMKKGRRWMAGPYALNDGSRTIGYEPFYKRTDLEESGFIKDDCLTIQCTVGVLKTSMDGPKTSAHPLPLSDLGQSYGQLLNSKEGSDVSFKVEGEIFYAHKLILSTRSPVFKVQFFGPFKKENTQCIKIEDMHTPVFKALLHFIYCDVIPETGEELEGFDSKWVATMMTHHLLAAADRYGIERLRSLCETRLSENIATDTVAASLALAEQHGCFQLKSTCLEFIGLPENLEVVMQTDGFKNLKENYPAVIDELLKSVARVRDFSSVSYRVPIIEFCSKIVMLLGGEMNCLVVKIKRRRQRRTGGTGESIHVLSGTNYKKWREHVMIVLGCMDFDHALRVDRPAALISESTVDQKTAFEKWERSNRMSLMIMKLSIPESIRGAIPDEGDAKTFLKEIADRFTANKKVETSTVLSKLVSMRYKGKGNIREYIMEEEERLKLETVESAHLASASNDPSKKRKRNNNKGKETAGNGASAPKGCLRSRKPTDGERHIFTGNGNKAEVEAIDNVVVADIPLEPPTQLEDPIMVEEPPHVVAAAPQPPQMEYILECYLAVEFQSADEKQSSDGFI</sequence>
<dbReference type="SMART" id="SM00225">
    <property type="entry name" value="BTB"/>
    <property type="match status" value="1"/>
</dbReference>
<dbReference type="Pfam" id="PF00651">
    <property type="entry name" value="BTB"/>
    <property type="match status" value="1"/>
</dbReference>
<dbReference type="InterPro" id="IPR002083">
    <property type="entry name" value="MATH/TRAF_dom"/>
</dbReference>
<keyword evidence="7" id="KW-1185">Reference proteome</keyword>
<comment type="caution">
    <text evidence="6">The sequence shown here is derived from an EMBL/GenBank/DDBJ whole genome shotgun (WGS) entry which is preliminary data.</text>
</comment>
<accession>A0ABR0CNB6</accession>
<dbReference type="CDD" id="cd18280">
    <property type="entry name" value="BTB_POZ_BPM_plant"/>
    <property type="match status" value="1"/>
</dbReference>
<dbReference type="PROSITE" id="PS50097">
    <property type="entry name" value="BTB"/>
    <property type="match status" value="1"/>
</dbReference>
<dbReference type="EMBL" id="JAYDYQ010002688">
    <property type="protein sequence ID" value="KAK4478048.1"/>
    <property type="molecule type" value="Genomic_DNA"/>
</dbReference>
<comment type="similarity">
    <text evidence="2">Belongs to the Tdpoz family.</text>
</comment>
<proteinExistence type="inferred from homology"/>
<dbReference type="InterPro" id="IPR008974">
    <property type="entry name" value="TRAF-like"/>
</dbReference>
<dbReference type="InterPro" id="IPR056423">
    <property type="entry name" value="BACK_BPM_SPOP"/>
</dbReference>
<dbReference type="PROSITE" id="PS50144">
    <property type="entry name" value="MATH"/>
    <property type="match status" value="1"/>
</dbReference>
<evidence type="ECO:0000259" key="5">
    <source>
        <dbReference type="PROSITE" id="PS50144"/>
    </source>
</evidence>
<feature type="region of interest" description="Disordered" evidence="3">
    <location>
        <begin position="560"/>
        <end position="608"/>
    </location>
</feature>
<gene>
    <name evidence="6" type="ORF">RD792_017313</name>
</gene>
<organism evidence="6 7">
    <name type="scientific">Penstemon davidsonii</name>
    <dbReference type="NCBI Taxonomy" id="160366"/>
    <lineage>
        <taxon>Eukaryota</taxon>
        <taxon>Viridiplantae</taxon>
        <taxon>Streptophyta</taxon>
        <taxon>Embryophyta</taxon>
        <taxon>Tracheophyta</taxon>
        <taxon>Spermatophyta</taxon>
        <taxon>Magnoliopsida</taxon>
        <taxon>eudicotyledons</taxon>
        <taxon>Gunneridae</taxon>
        <taxon>Pentapetalae</taxon>
        <taxon>asterids</taxon>
        <taxon>lamiids</taxon>
        <taxon>Lamiales</taxon>
        <taxon>Plantaginaceae</taxon>
        <taxon>Cheloneae</taxon>
        <taxon>Penstemon</taxon>
    </lineage>
</organism>
<protein>
    <submittedName>
        <fullName evidence="6">Uncharacterized protein</fullName>
    </submittedName>
</protein>
<evidence type="ECO:0000313" key="7">
    <source>
        <dbReference type="Proteomes" id="UP001291926"/>
    </source>
</evidence>
<dbReference type="InterPro" id="IPR045005">
    <property type="entry name" value="BPM1-6"/>
</dbReference>
<dbReference type="Gene3D" id="2.60.210.10">
    <property type="entry name" value="Apoptosis, Tumor Necrosis Factor Receptor Associated Protein 2, Chain A"/>
    <property type="match status" value="1"/>
</dbReference>
<feature type="domain" description="MATH" evidence="5">
    <location>
        <begin position="26"/>
        <end position="167"/>
    </location>
</feature>
<dbReference type="Pfam" id="PF24570">
    <property type="entry name" value="BACK_BPM_SPOP"/>
    <property type="match status" value="1"/>
</dbReference>
<dbReference type="InterPro" id="IPR000210">
    <property type="entry name" value="BTB/POZ_dom"/>
</dbReference>
<reference evidence="6 7" key="1">
    <citation type="journal article" date="2023" name="bioRxiv">
        <title>Genome report: Whole genome sequence and annotation of Penstemon davidsonii.</title>
        <authorList>
            <person name="Ostevik K.L."/>
            <person name="Alabady M."/>
            <person name="Zhang M."/>
            <person name="Rausher M.D."/>
        </authorList>
    </citation>
    <scope>NUCLEOTIDE SEQUENCE [LARGE SCALE GENOMIC DNA]</scope>
    <source>
        <strain evidence="6">DNT005</strain>
        <tissue evidence="6">Whole leaf</tissue>
    </source>
</reference>
<dbReference type="Gene3D" id="3.30.710.10">
    <property type="entry name" value="Potassium Channel Kv1.1, Chain A"/>
    <property type="match status" value="1"/>
</dbReference>
<comment type="pathway">
    <text evidence="1">Protein modification; protein ubiquitination.</text>
</comment>
<dbReference type="Proteomes" id="UP001291926">
    <property type="component" value="Unassembled WGS sequence"/>
</dbReference>
<name>A0ABR0CNB6_9LAMI</name>
<dbReference type="CDD" id="cd00121">
    <property type="entry name" value="MATH"/>
    <property type="match status" value="1"/>
</dbReference>
<evidence type="ECO:0000256" key="2">
    <source>
        <dbReference type="ARBA" id="ARBA00010846"/>
    </source>
</evidence>
<evidence type="ECO:0000259" key="4">
    <source>
        <dbReference type="PROSITE" id="PS50097"/>
    </source>
</evidence>
<evidence type="ECO:0000313" key="6">
    <source>
        <dbReference type="EMBL" id="KAK4478048.1"/>
    </source>
</evidence>
<evidence type="ECO:0000256" key="1">
    <source>
        <dbReference type="ARBA" id="ARBA00004906"/>
    </source>
</evidence>
<dbReference type="InterPro" id="IPR011333">
    <property type="entry name" value="SKP1/BTB/POZ_sf"/>
</dbReference>
<dbReference type="PANTHER" id="PTHR26379">
    <property type="entry name" value="BTB/POZ AND MATH DOMAIN-CONTAINING PROTEIN 1"/>
    <property type="match status" value="1"/>
</dbReference>